<evidence type="ECO:0000313" key="2">
    <source>
        <dbReference type="EMBL" id="OGF18516.1"/>
    </source>
</evidence>
<dbReference type="AlphaFoldDB" id="A0A1F5RVT0"/>
<feature type="region of interest" description="Disordered" evidence="1">
    <location>
        <begin position="99"/>
        <end position="125"/>
    </location>
</feature>
<accession>A0A1F5RVT0</accession>
<name>A0A1F5RVT0_9BACT</name>
<evidence type="ECO:0000256" key="1">
    <source>
        <dbReference type="SAM" id="MobiDB-lite"/>
    </source>
</evidence>
<feature type="compositionally biased region" description="Acidic residues" evidence="1">
    <location>
        <begin position="114"/>
        <end position="125"/>
    </location>
</feature>
<dbReference type="Proteomes" id="UP000177691">
    <property type="component" value="Unassembled WGS sequence"/>
</dbReference>
<evidence type="ECO:0000313" key="3">
    <source>
        <dbReference type="Proteomes" id="UP000177691"/>
    </source>
</evidence>
<comment type="caution">
    <text evidence="2">The sequence shown here is derived from an EMBL/GenBank/DDBJ whole genome shotgun (WGS) entry which is preliminary data.</text>
</comment>
<proteinExistence type="predicted"/>
<protein>
    <submittedName>
        <fullName evidence="2">Uncharacterized protein</fullName>
    </submittedName>
</protein>
<sequence>MPELHLGPKIEKISPRTEGKLVDLKLKELEKTYEAIDRDESKQRKIALAALLQKVADYLKEIYPNDWQHAAVQNFYQTVWREYKQISQDEQNDYQEALANAEQAVEESRLSAAETEDEVEPTEKV</sequence>
<reference evidence="2 3" key="1">
    <citation type="journal article" date="2016" name="Nat. Commun.">
        <title>Thousands of microbial genomes shed light on interconnected biogeochemical processes in an aquifer system.</title>
        <authorList>
            <person name="Anantharaman K."/>
            <person name="Brown C.T."/>
            <person name="Hug L.A."/>
            <person name="Sharon I."/>
            <person name="Castelle C.J."/>
            <person name="Probst A.J."/>
            <person name="Thomas B.C."/>
            <person name="Singh A."/>
            <person name="Wilkins M.J."/>
            <person name="Karaoz U."/>
            <person name="Brodie E.L."/>
            <person name="Williams K.H."/>
            <person name="Hubbard S.S."/>
            <person name="Banfield J.F."/>
        </authorList>
    </citation>
    <scope>NUCLEOTIDE SEQUENCE [LARGE SCALE GENOMIC DNA]</scope>
</reference>
<dbReference type="EMBL" id="MFFU01000044">
    <property type="protein sequence ID" value="OGF18516.1"/>
    <property type="molecule type" value="Genomic_DNA"/>
</dbReference>
<gene>
    <name evidence="2" type="ORF">A3D54_02755</name>
</gene>
<organism evidence="2 3">
    <name type="scientific">Candidatus Falkowbacteria bacterium RIFCSPHIGHO2_02_FULL_45_15</name>
    <dbReference type="NCBI Taxonomy" id="1797987"/>
    <lineage>
        <taxon>Bacteria</taxon>
        <taxon>Candidatus Falkowiibacteriota</taxon>
    </lineage>
</organism>